<keyword evidence="3" id="KW-1185">Reference proteome</keyword>
<evidence type="ECO:0000313" key="3">
    <source>
        <dbReference type="Proteomes" id="UP000514713"/>
    </source>
</evidence>
<organism evidence="2 3">
    <name type="scientific">Nostoc edaphicum CCNP1411</name>
    <dbReference type="NCBI Taxonomy" id="1472755"/>
    <lineage>
        <taxon>Bacteria</taxon>
        <taxon>Bacillati</taxon>
        <taxon>Cyanobacteriota</taxon>
        <taxon>Cyanophyceae</taxon>
        <taxon>Nostocales</taxon>
        <taxon>Nostocaceae</taxon>
        <taxon>Nostoc</taxon>
    </lineage>
</organism>
<dbReference type="Proteomes" id="UP000514713">
    <property type="component" value="Chromosome"/>
</dbReference>
<evidence type="ECO:0008006" key="4">
    <source>
        <dbReference type="Google" id="ProtNLM"/>
    </source>
</evidence>
<protein>
    <recommendedName>
        <fullName evidence="4">RNA polymerase subunit sigma</fullName>
    </recommendedName>
</protein>
<keyword evidence="1" id="KW-0472">Membrane</keyword>
<dbReference type="RefSeq" id="WP_176727114.1">
    <property type="nucleotide sequence ID" value="NZ_CP054698.1"/>
</dbReference>
<proteinExistence type="predicted"/>
<keyword evidence="1" id="KW-0812">Transmembrane</keyword>
<keyword evidence="1" id="KW-1133">Transmembrane helix</keyword>
<sequence length="58" mass="6269">MFHAPTTEDYKAMSDLNRGIMKFEGADSPKVVTISTVLLLGSIAALIIWALQAAYALN</sequence>
<evidence type="ECO:0000313" key="2">
    <source>
        <dbReference type="EMBL" id="QMS87406.1"/>
    </source>
</evidence>
<evidence type="ECO:0000256" key="1">
    <source>
        <dbReference type="SAM" id="Phobius"/>
    </source>
</evidence>
<dbReference type="KEGG" id="ned:HUN01_07380"/>
<accession>A0A7D7R196</accession>
<name>A0A7D7R196_9NOSO</name>
<dbReference type="EMBL" id="CP054698">
    <property type="protein sequence ID" value="QMS87406.1"/>
    <property type="molecule type" value="Genomic_DNA"/>
</dbReference>
<reference evidence="3" key="1">
    <citation type="submission" date="2020-06" db="EMBL/GenBank/DDBJ databases">
        <title>Nostoc edaphicum CCNP1411 genome.</title>
        <authorList>
            <person name="Fidor A."/>
            <person name="Grabski M."/>
            <person name="Gawor J."/>
            <person name="Gromadka R."/>
            <person name="Wegrzyn G."/>
            <person name="Mazur-Marzec H."/>
        </authorList>
    </citation>
    <scope>NUCLEOTIDE SEQUENCE [LARGE SCALE GENOMIC DNA]</scope>
    <source>
        <strain evidence="3">CCNP1411</strain>
    </source>
</reference>
<gene>
    <name evidence="2" type="ORF">HUN01_07380</name>
</gene>
<feature type="transmembrane region" description="Helical" evidence="1">
    <location>
        <begin position="31"/>
        <end position="57"/>
    </location>
</feature>
<dbReference type="AlphaFoldDB" id="A0A7D7R196"/>